<keyword evidence="2" id="KW-0812">Transmembrane</keyword>
<gene>
    <name evidence="4" type="ORF">J8273_8826</name>
</gene>
<comment type="caution">
    <text evidence="4">The sequence shown here is derived from an EMBL/GenBank/DDBJ whole genome shotgun (WGS) entry which is preliminary data.</text>
</comment>
<keyword evidence="3" id="KW-0732">Signal</keyword>
<keyword evidence="5" id="KW-1185">Reference proteome</keyword>
<reference evidence="4" key="1">
    <citation type="submission" date="2021-05" db="EMBL/GenBank/DDBJ databases">
        <title>A free-living protist that lacks canonical eukaryotic 1 DNA replication and segregation systems.</title>
        <authorList>
            <person name="Salas-Leiva D.E."/>
            <person name="Tromer E.C."/>
            <person name="Curtis B.A."/>
            <person name="Jerlstrom-Hultqvist J."/>
            <person name="Kolisko M."/>
            <person name="Yi Z."/>
            <person name="Salas-Leiva J.S."/>
            <person name="Gallot-Lavallee L."/>
            <person name="Kops G.J.P.L."/>
            <person name="Archibald J.M."/>
            <person name="Simpson A.G.B."/>
            <person name="Roger A.J."/>
        </authorList>
    </citation>
    <scope>NUCLEOTIDE SEQUENCE</scope>
    <source>
        <strain evidence="4">BICM</strain>
    </source>
</reference>
<keyword evidence="2" id="KW-1133">Transmembrane helix</keyword>
<sequence length="332" mass="35979">MSNGCRTLFLCVLLFASYSLAIQEYYTNSRLSSDYRGHVACTVPAGGQVALISIAEANPRITVDITASFTSFVDVYVLSEHAYHAYTSGGHSLHFLGDHADRFLPHVRQVHEMRTMKTFFRKERTVILIVAVAPSDVTADIRMSSPLSTALVLILSTILGTTMVVLVLHLAVVVLATLLSAASAPVRPGPKSKWVAVVRLLVPGASHRLYIKGWVGAVLSWLTCGLCGLGPLLALPTVLLQVHRHNTAHYTHDPKSVLVSEASFFGEINTTALSSDQNKPDSSSPQERTNTRATYAQPQRWMPVWVHGMSDGDSVGDSDSDGVDVAWTRVGG</sequence>
<evidence type="ECO:0000313" key="5">
    <source>
        <dbReference type="Proteomes" id="UP000717585"/>
    </source>
</evidence>
<evidence type="ECO:0000313" key="4">
    <source>
        <dbReference type="EMBL" id="KAG9389533.1"/>
    </source>
</evidence>
<keyword evidence="2" id="KW-0472">Membrane</keyword>
<accession>A0A8J6API6</accession>
<name>A0A8J6API6_9EUKA</name>
<dbReference type="Proteomes" id="UP000717585">
    <property type="component" value="Unassembled WGS sequence"/>
</dbReference>
<feature type="chain" id="PRO_5035156967" description="Membrane-associated protein" evidence="3">
    <location>
        <begin position="22"/>
        <end position="332"/>
    </location>
</feature>
<proteinExistence type="predicted"/>
<evidence type="ECO:0000256" key="1">
    <source>
        <dbReference type="SAM" id="MobiDB-lite"/>
    </source>
</evidence>
<organism evidence="4 5">
    <name type="scientific">Carpediemonas membranifera</name>
    <dbReference type="NCBI Taxonomy" id="201153"/>
    <lineage>
        <taxon>Eukaryota</taxon>
        <taxon>Metamonada</taxon>
        <taxon>Carpediemonas-like organisms</taxon>
        <taxon>Carpediemonas</taxon>
    </lineage>
</organism>
<evidence type="ECO:0000256" key="3">
    <source>
        <dbReference type="SAM" id="SignalP"/>
    </source>
</evidence>
<evidence type="ECO:0008006" key="6">
    <source>
        <dbReference type="Google" id="ProtNLM"/>
    </source>
</evidence>
<dbReference type="AlphaFoldDB" id="A0A8J6API6"/>
<feature type="region of interest" description="Disordered" evidence="1">
    <location>
        <begin position="312"/>
        <end position="332"/>
    </location>
</feature>
<evidence type="ECO:0000256" key="2">
    <source>
        <dbReference type="SAM" id="Phobius"/>
    </source>
</evidence>
<dbReference type="EMBL" id="JAHDYR010000069">
    <property type="protein sequence ID" value="KAG9389533.1"/>
    <property type="molecule type" value="Genomic_DNA"/>
</dbReference>
<feature type="region of interest" description="Disordered" evidence="1">
    <location>
        <begin position="272"/>
        <end position="297"/>
    </location>
</feature>
<protein>
    <recommendedName>
        <fullName evidence="6">Membrane-associated protein</fullName>
    </recommendedName>
</protein>
<feature type="transmembrane region" description="Helical" evidence="2">
    <location>
        <begin position="217"/>
        <end position="240"/>
    </location>
</feature>
<feature type="signal peptide" evidence="3">
    <location>
        <begin position="1"/>
        <end position="21"/>
    </location>
</feature>
<feature type="transmembrane region" description="Helical" evidence="2">
    <location>
        <begin position="150"/>
        <end position="182"/>
    </location>
</feature>